<evidence type="ECO:0000313" key="3">
    <source>
        <dbReference type="Proteomes" id="UP001596392"/>
    </source>
</evidence>
<dbReference type="RefSeq" id="WP_376805523.1">
    <property type="nucleotide sequence ID" value="NZ_JBHTAC010000004.1"/>
</dbReference>
<sequence>MEPLNEITHGSGRSPDAAADDHAAKADRLRSVIERFAPLVDPPAEDVIAQILTDAGGSPRGRSGRGFASGGMTAAILDVTGGARVSFELAGFGCSDELDYDDFDDDDAYSAAVDQQYLDAEAGVAAVSARLGLPAADDLAVDTLIYYGSRVRMRAGHWAVTVAVVQEGSDLPIQLVVDLSYGADLPARLAQVAPPPAAGTSVDWDAVSSGLGVALPADYRWLADRYGCGTLDRRVSVLPPAELSPPLLGPLVGPLRYMTARTLPVATTADGALVSWVLDHEGQPDQWGLRIRAPGHPDEDLEVGLLQYLVVTLSGAYRARYLPTGTED</sequence>
<reference evidence="3" key="1">
    <citation type="journal article" date="2019" name="Int. J. Syst. Evol. Microbiol.">
        <title>The Global Catalogue of Microorganisms (GCM) 10K type strain sequencing project: providing services to taxonomists for standard genome sequencing and annotation.</title>
        <authorList>
            <consortium name="The Broad Institute Genomics Platform"/>
            <consortium name="The Broad Institute Genome Sequencing Center for Infectious Disease"/>
            <person name="Wu L."/>
            <person name="Ma J."/>
        </authorList>
    </citation>
    <scope>NUCLEOTIDE SEQUENCE [LARGE SCALE GENOMIC DNA]</scope>
    <source>
        <strain evidence="3">CGMCC 1.9106</strain>
    </source>
</reference>
<dbReference type="EMBL" id="JBHTAC010000004">
    <property type="protein sequence ID" value="MFC7242095.1"/>
    <property type="molecule type" value="Genomic_DNA"/>
</dbReference>
<proteinExistence type="predicted"/>
<dbReference type="Proteomes" id="UP001596392">
    <property type="component" value="Unassembled WGS sequence"/>
</dbReference>
<organism evidence="2 3">
    <name type="scientific">Catellatospora aurea</name>
    <dbReference type="NCBI Taxonomy" id="1337874"/>
    <lineage>
        <taxon>Bacteria</taxon>
        <taxon>Bacillati</taxon>
        <taxon>Actinomycetota</taxon>
        <taxon>Actinomycetes</taxon>
        <taxon>Micromonosporales</taxon>
        <taxon>Micromonosporaceae</taxon>
        <taxon>Catellatospora</taxon>
    </lineage>
</organism>
<evidence type="ECO:0000256" key="1">
    <source>
        <dbReference type="SAM" id="MobiDB-lite"/>
    </source>
</evidence>
<accession>A0ABW2GTD0</accession>
<name>A0ABW2GTD0_9ACTN</name>
<feature type="region of interest" description="Disordered" evidence="1">
    <location>
        <begin position="1"/>
        <end position="21"/>
    </location>
</feature>
<comment type="caution">
    <text evidence="2">The sequence shown here is derived from an EMBL/GenBank/DDBJ whole genome shotgun (WGS) entry which is preliminary data.</text>
</comment>
<keyword evidence="3" id="KW-1185">Reference proteome</keyword>
<evidence type="ECO:0000313" key="2">
    <source>
        <dbReference type="EMBL" id="MFC7242095.1"/>
    </source>
</evidence>
<gene>
    <name evidence="2" type="ORF">ACFQO7_06330</name>
</gene>
<protein>
    <submittedName>
        <fullName evidence="2">Uncharacterized protein</fullName>
    </submittedName>
</protein>